<dbReference type="InterPro" id="IPR036271">
    <property type="entry name" value="Tet_transcr_reg_TetR-rel_C_sf"/>
</dbReference>
<keyword evidence="1" id="KW-0805">Transcription regulation</keyword>
<evidence type="ECO:0000256" key="1">
    <source>
        <dbReference type="ARBA" id="ARBA00023015"/>
    </source>
</evidence>
<dbReference type="GO" id="GO:0003700">
    <property type="term" value="F:DNA-binding transcription factor activity"/>
    <property type="evidence" value="ECO:0007669"/>
    <property type="project" value="TreeGrafter"/>
</dbReference>
<keyword evidence="2 4" id="KW-0238">DNA-binding</keyword>
<dbReference type="GO" id="GO:0000976">
    <property type="term" value="F:transcription cis-regulatory region binding"/>
    <property type="evidence" value="ECO:0007669"/>
    <property type="project" value="TreeGrafter"/>
</dbReference>
<dbReference type="PROSITE" id="PS50977">
    <property type="entry name" value="HTH_TETR_2"/>
    <property type="match status" value="1"/>
</dbReference>
<gene>
    <name evidence="6" type="ORF">SAMN05216499_10814</name>
</gene>
<dbReference type="Pfam" id="PF21597">
    <property type="entry name" value="TetR_C_43"/>
    <property type="match status" value="1"/>
</dbReference>
<evidence type="ECO:0000256" key="4">
    <source>
        <dbReference type="PROSITE-ProRule" id="PRU00335"/>
    </source>
</evidence>
<evidence type="ECO:0000313" key="6">
    <source>
        <dbReference type="EMBL" id="SHM05753.1"/>
    </source>
</evidence>
<keyword evidence="3" id="KW-0804">Transcription</keyword>
<dbReference type="OrthoDB" id="9795011at2"/>
<dbReference type="AlphaFoldDB" id="A0A1M7FP06"/>
<dbReference type="PRINTS" id="PR00455">
    <property type="entry name" value="HTHTETR"/>
</dbReference>
<evidence type="ECO:0000313" key="7">
    <source>
        <dbReference type="Proteomes" id="UP000184111"/>
    </source>
</evidence>
<evidence type="ECO:0000259" key="5">
    <source>
        <dbReference type="PROSITE" id="PS50977"/>
    </source>
</evidence>
<feature type="domain" description="HTH tetR-type" evidence="5">
    <location>
        <begin position="21"/>
        <end position="80"/>
    </location>
</feature>
<proteinExistence type="predicted"/>
<dbReference type="Pfam" id="PF00440">
    <property type="entry name" value="TetR_N"/>
    <property type="match status" value="1"/>
</dbReference>
<evidence type="ECO:0000256" key="3">
    <source>
        <dbReference type="ARBA" id="ARBA00023163"/>
    </source>
</evidence>
<reference evidence="6 7" key="1">
    <citation type="submission" date="2016-11" db="EMBL/GenBank/DDBJ databases">
        <authorList>
            <person name="Jaros S."/>
            <person name="Januszkiewicz K."/>
            <person name="Wedrychowicz H."/>
        </authorList>
    </citation>
    <scope>NUCLEOTIDE SEQUENCE [LARGE SCALE GENOMIC DNA]</scope>
    <source>
        <strain evidence="6 7">CGMCC 4.2025</strain>
    </source>
</reference>
<dbReference type="PANTHER" id="PTHR30055">
    <property type="entry name" value="HTH-TYPE TRANSCRIPTIONAL REGULATOR RUTR"/>
    <property type="match status" value="1"/>
</dbReference>
<dbReference type="InterPro" id="IPR009057">
    <property type="entry name" value="Homeodomain-like_sf"/>
</dbReference>
<dbReference type="InterPro" id="IPR050109">
    <property type="entry name" value="HTH-type_TetR-like_transc_reg"/>
</dbReference>
<name>A0A1M7FP06_9ACTN</name>
<dbReference type="Proteomes" id="UP000184111">
    <property type="component" value="Unassembled WGS sequence"/>
</dbReference>
<protein>
    <submittedName>
        <fullName evidence="6">Transcriptional regulator, TetR family</fullName>
    </submittedName>
</protein>
<evidence type="ECO:0000256" key="2">
    <source>
        <dbReference type="ARBA" id="ARBA00023125"/>
    </source>
</evidence>
<dbReference type="EMBL" id="FRBI01000008">
    <property type="protein sequence ID" value="SHM05753.1"/>
    <property type="molecule type" value="Genomic_DNA"/>
</dbReference>
<feature type="DNA-binding region" description="H-T-H motif" evidence="4">
    <location>
        <begin position="43"/>
        <end position="62"/>
    </location>
</feature>
<dbReference type="SUPFAM" id="SSF46689">
    <property type="entry name" value="Homeodomain-like"/>
    <property type="match status" value="1"/>
</dbReference>
<accession>A0A1M7FP06</accession>
<organism evidence="6 7">
    <name type="scientific">Actinacidiphila paucisporea</name>
    <dbReference type="NCBI Taxonomy" id="310782"/>
    <lineage>
        <taxon>Bacteria</taxon>
        <taxon>Bacillati</taxon>
        <taxon>Actinomycetota</taxon>
        <taxon>Actinomycetes</taxon>
        <taxon>Kitasatosporales</taxon>
        <taxon>Streptomycetaceae</taxon>
        <taxon>Actinacidiphila</taxon>
    </lineage>
</organism>
<dbReference type="InterPro" id="IPR049445">
    <property type="entry name" value="TetR_SbtR-like_C"/>
</dbReference>
<dbReference type="InterPro" id="IPR001647">
    <property type="entry name" value="HTH_TetR"/>
</dbReference>
<sequence>MTPTTGTAGPATPRPMRADARRNYERLLAEAGLAFAEHGADASLDDIAKRAGVGNATLYRHFPNRETLLEAVYRDEISQLRDLAYTSAPEQGDGAQEAVDALTGWLRASMSRSSAHNGLKGLFVLVLRDQGAELGSWCRDTITSAAEFLLSRAQGTGAIRPDLDALTLLRLVNAITIASEQSGGFDQADQMMSLVIDGLRTR</sequence>
<dbReference type="Gene3D" id="1.10.357.10">
    <property type="entry name" value="Tetracycline Repressor, domain 2"/>
    <property type="match status" value="1"/>
</dbReference>
<dbReference type="PANTHER" id="PTHR30055:SF234">
    <property type="entry name" value="HTH-TYPE TRANSCRIPTIONAL REGULATOR BETI"/>
    <property type="match status" value="1"/>
</dbReference>
<dbReference type="RefSeq" id="WP_073498112.1">
    <property type="nucleotide sequence ID" value="NZ_FRBI01000008.1"/>
</dbReference>
<dbReference type="SUPFAM" id="SSF48498">
    <property type="entry name" value="Tetracyclin repressor-like, C-terminal domain"/>
    <property type="match status" value="1"/>
</dbReference>
<keyword evidence="7" id="KW-1185">Reference proteome</keyword>